<dbReference type="SUPFAM" id="SSF100950">
    <property type="entry name" value="NagB/RpiA/CoA transferase-like"/>
    <property type="match status" value="2"/>
</dbReference>
<accession>A0A212JA47</accession>
<feature type="active site" description="5-glutamyl coenzyme A thioester intermediate" evidence="4">
    <location>
        <position position="321"/>
    </location>
</feature>
<dbReference type="EMBL" id="FLUQ01000001">
    <property type="protein sequence ID" value="SBV96311.1"/>
    <property type="molecule type" value="Genomic_DNA"/>
</dbReference>
<evidence type="ECO:0000256" key="2">
    <source>
        <dbReference type="ARBA" id="ARBA00022679"/>
    </source>
</evidence>
<dbReference type="Gene3D" id="3.40.1080.10">
    <property type="entry name" value="Glutaconate Coenzyme A-transferase"/>
    <property type="match status" value="2"/>
</dbReference>
<gene>
    <name evidence="5" type="primary">ydiF</name>
    <name evidence="5" type="ORF">KL86DPRO_11024</name>
</gene>
<dbReference type="AlphaFoldDB" id="A0A212JA47"/>
<name>A0A212JA47_9DELT</name>
<comment type="similarity">
    <text evidence="1 3">Belongs to the 3-oxoacid CoA-transferase family.</text>
</comment>
<dbReference type="InterPro" id="IPR037171">
    <property type="entry name" value="NagB/RpiA_transferase-like"/>
</dbReference>
<evidence type="ECO:0000256" key="1">
    <source>
        <dbReference type="ARBA" id="ARBA00007154"/>
    </source>
</evidence>
<dbReference type="EC" id="2.8.3.8" evidence="5"/>
<dbReference type="InterPro" id="IPR014388">
    <property type="entry name" value="3-oxoacid_CoA-transferase"/>
</dbReference>
<proteinExistence type="inferred from homology"/>
<dbReference type="PIRSF" id="PIRSF000858">
    <property type="entry name" value="SCOT-t"/>
    <property type="match status" value="1"/>
</dbReference>
<dbReference type="GO" id="GO:0046952">
    <property type="term" value="P:ketone body catabolic process"/>
    <property type="evidence" value="ECO:0007669"/>
    <property type="project" value="InterPro"/>
</dbReference>
<evidence type="ECO:0000256" key="4">
    <source>
        <dbReference type="PIRSR" id="PIRSR000858-1"/>
    </source>
</evidence>
<dbReference type="SMART" id="SM00882">
    <property type="entry name" value="CoA_trans"/>
    <property type="match status" value="1"/>
</dbReference>
<protein>
    <submittedName>
        <fullName evidence="5">Acetate CoA-transferase YdiF</fullName>
        <ecNumber evidence="5">2.8.3.8</ecNumber>
    </submittedName>
</protein>
<dbReference type="PANTHER" id="PTHR43293">
    <property type="entry name" value="ACETATE COA-TRANSFERASE YDIF"/>
    <property type="match status" value="1"/>
</dbReference>
<dbReference type="PANTHER" id="PTHR43293:SF1">
    <property type="entry name" value="ACETATE COA-TRANSFERASE YDIF"/>
    <property type="match status" value="1"/>
</dbReference>
<dbReference type="InterPro" id="IPR004165">
    <property type="entry name" value="CoA_trans_fam_I"/>
</dbReference>
<dbReference type="GO" id="GO:0008775">
    <property type="term" value="F:acetate CoA-transferase activity"/>
    <property type="evidence" value="ECO:0007669"/>
    <property type="project" value="UniProtKB-EC"/>
</dbReference>
<dbReference type="Pfam" id="PF01144">
    <property type="entry name" value="CoA_trans"/>
    <property type="match status" value="1"/>
</dbReference>
<evidence type="ECO:0000256" key="3">
    <source>
        <dbReference type="PIRNR" id="PIRNR000858"/>
    </source>
</evidence>
<evidence type="ECO:0000313" key="5">
    <source>
        <dbReference type="EMBL" id="SBV96311.1"/>
    </source>
</evidence>
<reference evidence="5" key="1">
    <citation type="submission" date="2016-04" db="EMBL/GenBank/DDBJ databases">
        <authorList>
            <person name="Evans L.H."/>
            <person name="Alamgir A."/>
            <person name="Owens N."/>
            <person name="Weber N.D."/>
            <person name="Virtaneva K."/>
            <person name="Barbian K."/>
            <person name="Babar A."/>
            <person name="Rosenke K."/>
        </authorList>
    </citation>
    <scope>NUCLEOTIDE SEQUENCE</scope>
    <source>
        <strain evidence="5">86</strain>
    </source>
</reference>
<organism evidence="5">
    <name type="scientific">uncultured delta proteobacterium</name>
    <dbReference type="NCBI Taxonomy" id="34034"/>
    <lineage>
        <taxon>Bacteria</taxon>
        <taxon>Deltaproteobacteria</taxon>
        <taxon>environmental samples</taxon>
    </lineage>
</organism>
<sequence>MVQFITPDQAAEFVADGDTLVTSSFIIHALPEALLKAVGKRFDATGHPRNLTAVHIAGAGAGDERGLNYMAREGLLKRVIAGHWNMTRQVGKLALEEKIEAYNFPQGVLSHLFRDIAAGKVGTLTHVGLMTFVDPRLDGGKINASAKEDLVEVVTVAGRELLLYKSFPVNVCFLRGTYADERGNVTLQHEGATLEVQAIAQATKNSGGKVIVQVDAVVQAGSLDPRLVMIPGIYVDAIVTVPEEELATACKDQRTWVCGDSRVPASSFTPMALDERKVIARRAAMELRSGIVVNLGIGMPEGVAQVANEEGIGDYMTMVVEAGAVGGIPQGGLMFGLAANPEAILQQNAQFDFFDGGGIDLAFLGLAETDEDGNINVSKLGGRVTGAGGFINITQNAKQLVYCGTFTAKGLKIRAGDGKLEILNEGAQKKFLKHVGHVTFSGRYARQTGQPVLYVTERAVFALREDGVHLVEIAPGVDLEKDVLALMDFVPIMKTPPVLMDARIFTDKPMGLAR</sequence>
<keyword evidence="2 3" id="KW-0808">Transferase</keyword>